<dbReference type="AlphaFoldDB" id="A0A1Y6LWY0"/>
<reference evidence="2 3" key="1">
    <citation type="submission" date="2016-10" db="EMBL/GenBank/DDBJ databases">
        <authorList>
            <person name="Varghese N."/>
        </authorList>
    </citation>
    <scope>NUCLEOTIDE SEQUENCE [LARGE SCALE GENOMIC DNA]</scope>
</reference>
<feature type="region of interest" description="Disordered" evidence="1">
    <location>
        <begin position="167"/>
        <end position="218"/>
    </location>
</feature>
<sequence length="218" mass="24934">MVEERHPRGKTHMANKTNKQAEQSQAKPEQPTWQPPDDVKNNGEVWSYHYLNKMWFYYDSENSKYISVRYDGQRFLHPSPPPSKEVAPSSSAAPSLTQAAQRKRSHSGSSPPLMESTESESMEPSWYLPDSLWYNGEDWHFHYHLSKWFYYDYKYLNHILLASDGTETCKPEKPPKPFATDAAAPASPPAQSRSQGVSADGRVSSPLHHIHRDDKSSL</sequence>
<evidence type="ECO:0000313" key="3">
    <source>
        <dbReference type="Proteomes" id="UP000215453"/>
    </source>
</evidence>
<dbReference type="Proteomes" id="UP000215453">
    <property type="component" value="Chromosome 9"/>
</dbReference>
<organism evidence="2 3">
    <name type="scientific">Zymoseptoria tritici ST99CH_1A5</name>
    <dbReference type="NCBI Taxonomy" id="1276529"/>
    <lineage>
        <taxon>Eukaryota</taxon>
        <taxon>Fungi</taxon>
        <taxon>Dikarya</taxon>
        <taxon>Ascomycota</taxon>
        <taxon>Pezizomycotina</taxon>
        <taxon>Dothideomycetes</taxon>
        <taxon>Dothideomycetidae</taxon>
        <taxon>Mycosphaerellales</taxon>
        <taxon>Mycosphaerellaceae</taxon>
        <taxon>Zymoseptoria</taxon>
    </lineage>
</organism>
<proteinExistence type="predicted"/>
<protein>
    <submittedName>
        <fullName evidence="2">Uncharacterized protein</fullName>
    </submittedName>
</protein>
<accession>A0A1Y6LWY0</accession>
<evidence type="ECO:0000313" key="2">
    <source>
        <dbReference type="EMBL" id="SMY27970.1"/>
    </source>
</evidence>
<feature type="compositionally biased region" description="Polar residues" evidence="1">
    <location>
        <begin position="14"/>
        <end position="27"/>
    </location>
</feature>
<dbReference type="EMBL" id="LT882684">
    <property type="protein sequence ID" value="SMY27970.1"/>
    <property type="molecule type" value="Genomic_DNA"/>
</dbReference>
<feature type="compositionally biased region" description="Polar residues" evidence="1">
    <location>
        <begin position="88"/>
        <end position="100"/>
    </location>
</feature>
<evidence type="ECO:0000256" key="1">
    <source>
        <dbReference type="SAM" id="MobiDB-lite"/>
    </source>
</evidence>
<feature type="region of interest" description="Disordered" evidence="1">
    <location>
        <begin position="76"/>
        <end position="120"/>
    </location>
</feature>
<gene>
    <name evidence="2" type="ORF">ZT1A5_G9415</name>
</gene>
<name>A0A1Y6LWY0_ZYMTR</name>
<feature type="region of interest" description="Disordered" evidence="1">
    <location>
        <begin position="1"/>
        <end position="39"/>
    </location>
</feature>